<dbReference type="Proteomes" id="UP000284219">
    <property type="component" value="Unassembled WGS sequence"/>
</dbReference>
<dbReference type="Gene3D" id="1.10.10.10">
    <property type="entry name" value="Winged helix-like DNA-binding domain superfamily/Winged helix DNA-binding domain"/>
    <property type="match status" value="1"/>
</dbReference>
<dbReference type="InterPro" id="IPR034829">
    <property type="entry name" value="DnaD-like_sf"/>
</dbReference>
<dbReference type="OrthoDB" id="1821976at2"/>
<accession>A0A419SDG3</accession>
<protein>
    <recommendedName>
        <fullName evidence="7">DnaD domain-containing protein</fullName>
    </recommendedName>
</protein>
<dbReference type="Pfam" id="PF04492">
    <property type="entry name" value="Phage_rep_O"/>
    <property type="match status" value="1"/>
</dbReference>
<evidence type="ECO:0000256" key="1">
    <source>
        <dbReference type="ARBA" id="ARBA00093462"/>
    </source>
</evidence>
<evidence type="ECO:0008006" key="7">
    <source>
        <dbReference type="Google" id="ProtNLM"/>
    </source>
</evidence>
<feature type="region of interest" description="Disordered" evidence="2">
    <location>
        <begin position="129"/>
        <end position="169"/>
    </location>
</feature>
<reference evidence="5 6" key="1">
    <citation type="submission" date="2016-08" db="EMBL/GenBank/DDBJ databases">
        <title>Novel Firmicute Genomes.</title>
        <authorList>
            <person name="Poppleton D.I."/>
            <person name="Gribaldo S."/>
        </authorList>
    </citation>
    <scope>NUCLEOTIDE SEQUENCE [LARGE SCALE GENOMIC DNA]</scope>
    <source>
        <strain evidence="5 6">RAOx-1</strain>
    </source>
</reference>
<feature type="compositionally biased region" description="Polar residues" evidence="2">
    <location>
        <begin position="130"/>
        <end position="152"/>
    </location>
</feature>
<dbReference type="Pfam" id="PF07261">
    <property type="entry name" value="DnaB_2"/>
    <property type="match status" value="1"/>
</dbReference>
<comment type="similarity">
    <text evidence="1">Belongs to the DnaB/DnaD family.</text>
</comment>
<proteinExistence type="inferred from homology"/>
<feature type="compositionally biased region" description="Polar residues" evidence="2">
    <location>
        <begin position="182"/>
        <end position="195"/>
    </location>
</feature>
<dbReference type="AlphaFoldDB" id="A0A419SDG3"/>
<evidence type="ECO:0000259" key="4">
    <source>
        <dbReference type="Pfam" id="PF07261"/>
    </source>
</evidence>
<feature type="region of interest" description="Disordered" evidence="2">
    <location>
        <begin position="182"/>
        <end position="205"/>
    </location>
</feature>
<keyword evidence="6" id="KW-1185">Reference proteome</keyword>
<dbReference type="PANTHER" id="PTHR37293">
    <property type="entry name" value="PHAGE REPLICATION PROTEIN-RELATED"/>
    <property type="match status" value="1"/>
</dbReference>
<comment type="caution">
    <text evidence="5">The sequence shown here is derived from an EMBL/GenBank/DDBJ whole genome shotgun (WGS) entry which is preliminary data.</text>
</comment>
<gene>
    <name evidence="5" type="ORF">BEP19_14990</name>
</gene>
<dbReference type="GO" id="GO:0006260">
    <property type="term" value="P:DNA replication"/>
    <property type="evidence" value="ECO:0007669"/>
    <property type="project" value="InterPro"/>
</dbReference>
<evidence type="ECO:0000259" key="3">
    <source>
        <dbReference type="Pfam" id="PF04492"/>
    </source>
</evidence>
<evidence type="ECO:0000256" key="2">
    <source>
        <dbReference type="SAM" id="MobiDB-lite"/>
    </source>
</evidence>
<dbReference type="Gene3D" id="1.10.10.630">
    <property type="entry name" value="DnaD domain-like"/>
    <property type="match status" value="1"/>
</dbReference>
<feature type="domain" description="DnaB/C C-terminal" evidence="4">
    <location>
        <begin position="245"/>
        <end position="319"/>
    </location>
</feature>
<feature type="domain" description="Bacteriophage lambda Replication protein O N-terminal" evidence="3">
    <location>
        <begin position="9"/>
        <end position="97"/>
    </location>
</feature>
<organism evidence="5 6">
    <name type="scientific">Ammoniphilus oxalaticus</name>
    <dbReference type="NCBI Taxonomy" id="66863"/>
    <lineage>
        <taxon>Bacteria</taxon>
        <taxon>Bacillati</taxon>
        <taxon>Bacillota</taxon>
        <taxon>Bacilli</taxon>
        <taxon>Bacillales</taxon>
        <taxon>Paenibacillaceae</taxon>
        <taxon>Aneurinibacillus group</taxon>
        <taxon>Ammoniphilus</taxon>
    </lineage>
</organism>
<sequence length="371" mass="42302">MAKPPSKSFVGIENKILDEIIRRDFSKRQLSILHLVLRLSIGCQSDSAYIPRLKNFEICGVRNTHIRKELEGLEGARVLSWDRDRMIFALEMDCEKWEIAPIRTWNEDEFSKLIHINLLERDRKKVAKTGSLSTESYQNSNPKVTEIGTNGEESYRNSNREVTETVSSGYQNRNFEVTDSVTSYQNSNSKVTETVTPKLPKQELRQSENPYATRVEGVSKDSIKDNVKDNKELVVVVKDKPNVFVFWEKNGFGTISSFLSEEIGYWLDGQFFDESEEVIVEAMKIAILNNVRTWNYVNGILENWKRDGLKTIDQIKAHIAAFKTTGGNRSNAKDFGRSGGNQNPNRAIASGSPRQRTAADEIRALRERKKG</sequence>
<dbReference type="PANTHER" id="PTHR37293:SF9">
    <property type="entry name" value="PHI ETA ORF 22-LIKE PROTEIN"/>
    <property type="match status" value="1"/>
</dbReference>
<dbReference type="InterPro" id="IPR053162">
    <property type="entry name" value="DnaD"/>
</dbReference>
<feature type="compositionally biased region" description="Basic and acidic residues" evidence="2">
    <location>
        <begin position="153"/>
        <end position="163"/>
    </location>
</feature>
<dbReference type="InterPro" id="IPR036388">
    <property type="entry name" value="WH-like_DNA-bd_sf"/>
</dbReference>
<feature type="region of interest" description="Disordered" evidence="2">
    <location>
        <begin position="328"/>
        <end position="360"/>
    </location>
</feature>
<dbReference type="SUPFAM" id="SSF158499">
    <property type="entry name" value="DnaD domain-like"/>
    <property type="match status" value="1"/>
</dbReference>
<dbReference type="EMBL" id="MCHY01000013">
    <property type="protein sequence ID" value="RKD20987.1"/>
    <property type="molecule type" value="Genomic_DNA"/>
</dbReference>
<evidence type="ECO:0000313" key="5">
    <source>
        <dbReference type="EMBL" id="RKD20987.1"/>
    </source>
</evidence>
<name>A0A419SDG3_9BACL</name>
<dbReference type="InterPro" id="IPR006497">
    <property type="entry name" value="Phage_lambda_VrpO_N"/>
</dbReference>
<dbReference type="NCBIfam" id="TIGR01446">
    <property type="entry name" value="DnaD_dom"/>
    <property type="match status" value="1"/>
</dbReference>
<dbReference type="InterPro" id="IPR006343">
    <property type="entry name" value="DnaB/C_C"/>
</dbReference>
<evidence type="ECO:0000313" key="6">
    <source>
        <dbReference type="Proteomes" id="UP000284219"/>
    </source>
</evidence>
<dbReference type="RefSeq" id="WP_120191051.1">
    <property type="nucleotide sequence ID" value="NZ_MCHY01000013.1"/>
</dbReference>